<accession>A0ABT0PT89</accession>
<dbReference type="InterPro" id="IPR025381">
    <property type="entry name" value="DUF4296"/>
</dbReference>
<keyword evidence="4" id="KW-1185">Reference proteome</keyword>
<dbReference type="RefSeq" id="WP_249657128.1">
    <property type="nucleotide sequence ID" value="NZ_JAMFMA010000002.1"/>
</dbReference>
<evidence type="ECO:0000256" key="1">
    <source>
        <dbReference type="SAM" id="MobiDB-lite"/>
    </source>
</evidence>
<evidence type="ECO:0000313" key="3">
    <source>
        <dbReference type="EMBL" id="MCL6273937.1"/>
    </source>
</evidence>
<comment type="caution">
    <text evidence="3">The sequence shown here is derived from an EMBL/GenBank/DDBJ whole genome shotgun (WGS) entry which is preliminary data.</text>
</comment>
<gene>
    <name evidence="3" type="ORF">M3P19_07950</name>
</gene>
<dbReference type="PROSITE" id="PS51257">
    <property type="entry name" value="PROKAR_LIPOPROTEIN"/>
    <property type="match status" value="1"/>
</dbReference>
<proteinExistence type="predicted"/>
<dbReference type="Proteomes" id="UP001203607">
    <property type="component" value="Unassembled WGS sequence"/>
</dbReference>
<feature type="region of interest" description="Disordered" evidence="1">
    <location>
        <begin position="121"/>
        <end position="143"/>
    </location>
</feature>
<name>A0ABT0PT89_9FLAO</name>
<organism evidence="3 4">
    <name type="scientific">Flagellimonas spongiicola</name>
    <dbReference type="NCBI Taxonomy" id="2942208"/>
    <lineage>
        <taxon>Bacteria</taxon>
        <taxon>Pseudomonadati</taxon>
        <taxon>Bacteroidota</taxon>
        <taxon>Flavobacteriia</taxon>
        <taxon>Flavobacteriales</taxon>
        <taxon>Flavobacteriaceae</taxon>
        <taxon>Flagellimonas</taxon>
    </lineage>
</organism>
<sequence>MKKLIIYGLGLLMLSCAEEVIEKPQNLIPKDKMVGIYHDLALYNAAKNNIEPMMDYKEISIMEHLYEKYGVDSVQLAASDLYYASVPLEYEEIYEKVEAILMEKKSSLELKNQRRNDSIRQIRLDKQEADRAGTTTKKEVSEY</sequence>
<feature type="domain" description="DUF4296" evidence="2">
    <location>
        <begin position="24"/>
        <end position="106"/>
    </location>
</feature>
<protein>
    <submittedName>
        <fullName evidence="3">DUF4296 domain-containing protein</fullName>
    </submittedName>
</protein>
<reference evidence="3 4" key="1">
    <citation type="submission" date="2022-05" db="EMBL/GenBank/DDBJ databases">
        <authorList>
            <person name="Park J.-S."/>
        </authorList>
    </citation>
    <scope>NUCLEOTIDE SEQUENCE [LARGE SCALE GENOMIC DNA]</scope>
    <source>
        <strain evidence="3 4">2012CJ35-5</strain>
    </source>
</reference>
<evidence type="ECO:0000313" key="4">
    <source>
        <dbReference type="Proteomes" id="UP001203607"/>
    </source>
</evidence>
<dbReference type="Pfam" id="PF14129">
    <property type="entry name" value="DUF4296"/>
    <property type="match status" value="1"/>
</dbReference>
<dbReference type="EMBL" id="JAMFMA010000002">
    <property type="protein sequence ID" value="MCL6273937.1"/>
    <property type="molecule type" value="Genomic_DNA"/>
</dbReference>
<evidence type="ECO:0000259" key="2">
    <source>
        <dbReference type="Pfam" id="PF14129"/>
    </source>
</evidence>